<dbReference type="EMBL" id="REFG01000013">
    <property type="protein sequence ID" value="RMA68768.1"/>
    <property type="molecule type" value="Genomic_DNA"/>
</dbReference>
<dbReference type="Gene3D" id="1.10.10.10">
    <property type="entry name" value="Winged helix-like DNA-binding domain superfamily/Winged helix DNA-binding domain"/>
    <property type="match status" value="1"/>
</dbReference>
<evidence type="ECO:0008006" key="4">
    <source>
        <dbReference type="Google" id="ProtNLM"/>
    </source>
</evidence>
<feature type="compositionally biased region" description="Basic and acidic residues" evidence="1">
    <location>
        <begin position="106"/>
        <end position="115"/>
    </location>
</feature>
<dbReference type="InterPro" id="IPR036390">
    <property type="entry name" value="WH_DNA-bd_sf"/>
</dbReference>
<sequence length="205" mass="23077">MNVFSLLNHFFRENEREKVSSSATKLYFFLIYEANKSYWEGPLMFSERKLSSLLSFSKNTVSKCLSELEDRGLITCYPRKGNGLTANKEDSLTANEEGSLTANEEDSLKRPERGSRKGSLTANVKGKEAFSSTFWFPEVQLRETGSSAQKGVQGKTGSQQMRKTASRQMRAEKKDVYNKGVRYNVHGAENSLTANKGGSKYAKFF</sequence>
<dbReference type="SUPFAM" id="SSF46785">
    <property type="entry name" value="Winged helix' DNA-binding domain"/>
    <property type="match status" value="1"/>
</dbReference>
<dbReference type="Proteomes" id="UP000279669">
    <property type="component" value="Unassembled WGS sequence"/>
</dbReference>
<evidence type="ECO:0000313" key="3">
    <source>
        <dbReference type="Proteomes" id="UP000279669"/>
    </source>
</evidence>
<evidence type="ECO:0000256" key="1">
    <source>
        <dbReference type="SAM" id="MobiDB-lite"/>
    </source>
</evidence>
<feature type="region of interest" description="Disordered" evidence="1">
    <location>
        <begin position="85"/>
        <end position="122"/>
    </location>
</feature>
<feature type="compositionally biased region" description="Polar residues" evidence="1">
    <location>
        <begin position="145"/>
        <end position="167"/>
    </location>
</feature>
<name>A0ABX9UB62_9BACT</name>
<proteinExistence type="predicted"/>
<accession>A0ABX9UB62</accession>
<gene>
    <name evidence="2" type="ORF">C8D75_1867</name>
</gene>
<comment type="caution">
    <text evidence="2">The sequence shown here is derived from an EMBL/GenBank/DDBJ whole genome shotgun (WGS) entry which is preliminary data.</text>
</comment>
<keyword evidence="3" id="KW-1185">Reference proteome</keyword>
<organism evidence="2 3">
    <name type="scientific">Petrotoga olearia</name>
    <dbReference type="NCBI Taxonomy" id="156203"/>
    <lineage>
        <taxon>Bacteria</taxon>
        <taxon>Thermotogati</taxon>
        <taxon>Thermotogota</taxon>
        <taxon>Thermotogae</taxon>
        <taxon>Petrotogales</taxon>
        <taxon>Petrotogaceae</taxon>
        <taxon>Petrotoga</taxon>
    </lineage>
</organism>
<feature type="compositionally biased region" description="Polar residues" evidence="1">
    <location>
        <begin position="92"/>
        <end position="102"/>
    </location>
</feature>
<reference evidence="2 3" key="1">
    <citation type="submission" date="2018-10" db="EMBL/GenBank/DDBJ databases">
        <title>Genomic Encyclopedia of Type Strains, Phase IV (KMG-IV): sequencing the most valuable type-strain genomes for metagenomic binning, comparative biology and taxonomic classification.</title>
        <authorList>
            <person name="Goeker M."/>
        </authorList>
    </citation>
    <scope>NUCLEOTIDE SEQUENCE [LARGE SCALE GENOMIC DNA]</scope>
    <source>
        <strain evidence="2 3">DSM 13574</strain>
    </source>
</reference>
<dbReference type="InterPro" id="IPR036388">
    <property type="entry name" value="WH-like_DNA-bd_sf"/>
</dbReference>
<feature type="region of interest" description="Disordered" evidence="1">
    <location>
        <begin position="145"/>
        <end position="168"/>
    </location>
</feature>
<evidence type="ECO:0000313" key="2">
    <source>
        <dbReference type="EMBL" id="RMA68768.1"/>
    </source>
</evidence>
<protein>
    <recommendedName>
        <fullName evidence="4">Transcriptional regulator, GntR family</fullName>
    </recommendedName>
</protein>